<name>A0A9P9YIR9_9MUSC</name>
<organism evidence="2 3">
    <name type="scientific">Drosophila gunungcola</name>
    <name type="common">fruit fly</name>
    <dbReference type="NCBI Taxonomy" id="103775"/>
    <lineage>
        <taxon>Eukaryota</taxon>
        <taxon>Metazoa</taxon>
        <taxon>Ecdysozoa</taxon>
        <taxon>Arthropoda</taxon>
        <taxon>Hexapoda</taxon>
        <taxon>Insecta</taxon>
        <taxon>Pterygota</taxon>
        <taxon>Neoptera</taxon>
        <taxon>Endopterygota</taxon>
        <taxon>Diptera</taxon>
        <taxon>Brachycera</taxon>
        <taxon>Muscomorpha</taxon>
        <taxon>Ephydroidea</taxon>
        <taxon>Drosophilidae</taxon>
        <taxon>Drosophila</taxon>
        <taxon>Sophophora</taxon>
    </lineage>
</organism>
<sequence>MIKNSTLLPPPAKLILPVEEDENAELSIYYKTTPVTPKQSHRSWSRSDVETPPRERFVHPKTSLDQSVLNETVADPNRNPLTLS</sequence>
<protein>
    <submittedName>
        <fullName evidence="2">Uncharacterized protein</fullName>
    </submittedName>
</protein>
<accession>A0A9P9YIR9</accession>
<dbReference type="Proteomes" id="UP001059596">
    <property type="component" value="Unassembled WGS sequence"/>
</dbReference>
<dbReference type="AlphaFoldDB" id="A0A9P9YIR9"/>
<reference evidence="2" key="1">
    <citation type="journal article" date="2023" name="Genome Biol. Evol.">
        <title>Long-read-based Genome Assembly of Drosophila gunungcola Reveals Fewer Chemosensory Genes in Flower-breeding Species.</title>
        <authorList>
            <person name="Negi A."/>
            <person name="Liao B.Y."/>
            <person name="Yeh S.D."/>
        </authorList>
    </citation>
    <scope>NUCLEOTIDE SEQUENCE</scope>
    <source>
        <strain evidence="2">Sukarami</strain>
    </source>
</reference>
<comment type="caution">
    <text evidence="2">The sequence shown here is derived from an EMBL/GenBank/DDBJ whole genome shotgun (WGS) entry which is preliminary data.</text>
</comment>
<dbReference type="EMBL" id="JAMKOV010000013">
    <property type="protein sequence ID" value="KAI8037364.1"/>
    <property type="molecule type" value="Genomic_DNA"/>
</dbReference>
<evidence type="ECO:0000256" key="1">
    <source>
        <dbReference type="SAM" id="MobiDB-lite"/>
    </source>
</evidence>
<gene>
    <name evidence="2" type="ORF">M5D96_010115</name>
</gene>
<evidence type="ECO:0000313" key="2">
    <source>
        <dbReference type="EMBL" id="KAI8037364.1"/>
    </source>
</evidence>
<proteinExistence type="predicted"/>
<keyword evidence="3" id="KW-1185">Reference proteome</keyword>
<feature type="compositionally biased region" description="Basic and acidic residues" evidence="1">
    <location>
        <begin position="45"/>
        <end position="58"/>
    </location>
</feature>
<feature type="region of interest" description="Disordered" evidence="1">
    <location>
        <begin position="34"/>
        <end position="84"/>
    </location>
</feature>
<evidence type="ECO:0000313" key="3">
    <source>
        <dbReference type="Proteomes" id="UP001059596"/>
    </source>
</evidence>